<dbReference type="KEGG" id="afi:Acife_2971"/>
<evidence type="ECO:0000259" key="3">
    <source>
        <dbReference type="Pfam" id="PF07916"/>
    </source>
</evidence>
<evidence type="ECO:0000256" key="1">
    <source>
        <dbReference type="SAM" id="MobiDB-lite"/>
    </source>
</evidence>
<feature type="transmembrane region" description="Helical" evidence="2">
    <location>
        <begin position="37"/>
        <end position="60"/>
    </location>
</feature>
<feature type="compositionally biased region" description="Polar residues" evidence="1">
    <location>
        <begin position="507"/>
        <end position="535"/>
    </location>
</feature>
<evidence type="ECO:0000313" key="5">
    <source>
        <dbReference type="Proteomes" id="UP000009220"/>
    </source>
</evidence>
<dbReference type="eggNOG" id="COG4678">
    <property type="taxonomic scope" value="Bacteria"/>
</dbReference>
<accession>G0JTT0</accession>
<dbReference type="Pfam" id="PF07916">
    <property type="entry name" value="TraG_N"/>
    <property type="match status" value="1"/>
</dbReference>
<protein>
    <submittedName>
        <fullName evidence="4">TraG domain-containing protein</fullName>
    </submittedName>
</protein>
<feature type="compositionally biased region" description="Polar residues" evidence="1">
    <location>
        <begin position="942"/>
        <end position="958"/>
    </location>
</feature>
<keyword evidence="2" id="KW-0472">Membrane</keyword>
<name>G0JTT0_9PROT</name>
<dbReference type="AlphaFoldDB" id="G0JTT0"/>
<dbReference type="EMBL" id="CP002985">
    <property type="protein sequence ID" value="AEM49045.1"/>
    <property type="molecule type" value="Genomic_DNA"/>
</dbReference>
<reference evidence="4 5" key="1">
    <citation type="journal article" date="2011" name="J. Bacteriol.">
        <title>Draft genome of the psychrotolerant acidophile Acidithiobacillus ferrivorans SS3.</title>
        <authorList>
            <person name="Liljeqvist M."/>
            <person name="Valdes J."/>
            <person name="Holmes D.S."/>
            <person name="Dopson M."/>
        </authorList>
    </citation>
    <scope>NUCLEOTIDE SEQUENCE [LARGE SCALE GENOMIC DNA]</scope>
    <source>
        <strain evidence="4 5">SS3</strain>
    </source>
</reference>
<gene>
    <name evidence="4" type="ORF">Acife_2971</name>
</gene>
<keyword evidence="2" id="KW-1133">Transmembrane helix</keyword>
<keyword evidence="2" id="KW-0812">Transmembrane</keyword>
<feature type="region of interest" description="Disordered" evidence="1">
    <location>
        <begin position="505"/>
        <end position="535"/>
    </location>
</feature>
<proteinExistence type="predicted"/>
<dbReference type="STRING" id="743299.Acife_2971"/>
<sequence>MVPNIYVVGNLNSFFSALTALQMLFNPANNTLWAGNNGAFGGGALIALGLVITLIILFVTSMLKQRFEMHQVLLLAVFFAVMFAVKTPVNLENMYNGDSSIVDGVPIGVAYTASIFSTVSYEASKEIGQAFQQANNTDTSLFTGSNGNGGVYGFDGPLALTYKLRGLYSLFSMKQAPMSNSVSSFVASCIEPTSDVSQGEIGTAGSLTCAFFGLNCTTGQQLPLANAEATLYVNSADQPKPGYTVPCSTASQTLASAWSDFQNGTTSAGVPNFNDLLQEKTTGSSLNGQTPASASMMVGTMLQGTANTGYDYMNNMILNCAFQSGEHVGLSVYDPNMPTALDPYCVTKATAFGRQAAMNAGTASLFGMNMLPLMAILQFLFFAMTPIVIGVVMMQGMAGLSNFGKFLLFGAWTESWMPVAALINDYSQEIIGESFKKMEAHMHGVPMTSPSNIGMILDHAQRNLSMANLMMGLTPVLTFAILSGSYYGFSQLGTAIRGDSVMDKNMSESTPTAGASTLAGNTSERTLASTGNGRTFETGTALNGLSYDLSQKVSSGLSAANTSAVQMSNAATASASRVGEQTASYLRNAQTAVASGTALSSGANDTVSTMSSAQKTLSTMTGLSEAQATTFAARLTGELGGNLNANGISEGMVAKALSGFDIGGKAAAEEAARITGEMKTSAGLQAASTLTNSNNLSKLSGINSSLTHSSSVGTSANLGMSAKKAWQEGASANAAMSQAEQLQHLSSIVQGQGGSQTFNAENLGAALEQNAKRIGLSSHSYANDIADRNGLQANFQKGVADAERQGIRGTEAAAFGLVYAANRAPNAAAGASAITEAAGISPFRAQSQGLGNAVRGQISNNAAQTDAGGNAAAISGAKAQIAATNAATGGAPTPGKVQAEYDAGQGEAAAAIGGNNGAGDYNATAGNQFAAQYKASHPKDFQSPTSVGSGNSQVTVGANGQLGGSTVGTVGKQNDNVLMNGVPTPIGTIPIGAKQMAAHPDDTAAAISGTIAGAGALKGAAAIYGAKKAADIAEQKALQKSIDSGETGSGDGFDVNGKPLPKEATPPRTPDGSSDTMSRLTGRPSIKSSEQQLDDTLKPLREIDPNLGAGGDAFDDVPFE</sequence>
<feature type="compositionally biased region" description="Basic and acidic residues" evidence="1">
    <location>
        <begin position="1095"/>
        <end position="1104"/>
    </location>
</feature>
<organism evidence="4 5">
    <name type="scientific">Acidithiobacillus ferrivorans SS3</name>
    <dbReference type="NCBI Taxonomy" id="743299"/>
    <lineage>
        <taxon>Bacteria</taxon>
        <taxon>Pseudomonadati</taxon>
        <taxon>Pseudomonadota</taxon>
        <taxon>Acidithiobacillia</taxon>
        <taxon>Acidithiobacillales</taxon>
        <taxon>Acidithiobacillaceae</taxon>
        <taxon>Acidithiobacillus</taxon>
    </lineage>
</organism>
<dbReference type="Proteomes" id="UP000009220">
    <property type="component" value="Chromosome"/>
</dbReference>
<feature type="transmembrane region" description="Helical" evidence="2">
    <location>
        <begin position="469"/>
        <end position="489"/>
    </location>
</feature>
<feature type="domain" description="TraG N-terminal Proteobacteria" evidence="3">
    <location>
        <begin position="5"/>
        <end position="498"/>
    </location>
</feature>
<dbReference type="InterPro" id="IPR012931">
    <property type="entry name" value="TraG_N_Proteobacteria"/>
</dbReference>
<dbReference type="HOGENOM" id="CLU_280422_0_0_6"/>
<evidence type="ECO:0000313" key="4">
    <source>
        <dbReference type="EMBL" id="AEM49045.1"/>
    </source>
</evidence>
<feature type="region of interest" description="Disordered" evidence="1">
    <location>
        <begin position="1041"/>
        <end position="1120"/>
    </location>
</feature>
<evidence type="ECO:0000256" key="2">
    <source>
        <dbReference type="SAM" id="Phobius"/>
    </source>
</evidence>
<feature type="transmembrane region" description="Helical" evidence="2">
    <location>
        <begin position="72"/>
        <end position="89"/>
    </location>
</feature>
<dbReference type="RefSeq" id="WP_014030287.1">
    <property type="nucleotide sequence ID" value="NC_015942.1"/>
</dbReference>
<feature type="region of interest" description="Disordered" evidence="1">
    <location>
        <begin position="938"/>
        <end position="960"/>
    </location>
</feature>
<feature type="transmembrane region" description="Helical" evidence="2">
    <location>
        <begin position="373"/>
        <end position="394"/>
    </location>
</feature>
<feature type="transmembrane region" description="Helical" evidence="2">
    <location>
        <begin position="7"/>
        <end position="25"/>
    </location>
</feature>